<gene>
    <name evidence="2" type="ORF">FC86_GL000128</name>
</gene>
<dbReference type="PANTHER" id="PTHR32385:SF15">
    <property type="entry name" value="INOSITOL PHOSPHOCERAMIDE MANNOSYLTRANSFERASE 1"/>
    <property type="match status" value="1"/>
</dbReference>
<evidence type="ECO:0000313" key="3">
    <source>
        <dbReference type="Proteomes" id="UP000051378"/>
    </source>
</evidence>
<dbReference type="Proteomes" id="UP000051378">
    <property type="component" value="Unassembled WGS sequence"/>
</dbReference>
<evidence type="ECO:0000256" key="1">
    <source>
        <dbReference type="ARBA" id="ARBA00022679"/>
    </source>
</evidence>
<keyword evidence="1 2" id="KW-0808">Transferase</keyword>
<sequence>MIPKKIHYVWVGGNEKPKDIQKCLQTWKKHLSDYEIIEWNEDNFDINQNRYLKQAYEAKKWAFVSDYIRASVIYKYGGIYLDTDVLVLDNLNELRENRAFVGFENPEYPFTAAFGAEKNHPLIKDMLDYYDNLDFDFDSSDQMAGVNTVSVSDILIDKYHCRPNNQEQILKEDIHVYPDYVLCNPSRASKTIHVFTGTWMEGQKSWKRKLVKWMKLNATTKKRAELYTRLFK</sequence>
<dbReference type="EMBL" id="AYZL01000010">
    <property type="protein sequence ID" value="KRN04451.1"/>
    <property type="molecule type" value="Genomic_DNA"/>
</dbReference>
<accession>A0A0R2DLW7</accession>
<dbReference type="GO" id="GO:0051999">
    <property type="term" value="P:mannosyl-inositol phosphorylceramide biosynthetic process"/>
    <property type="evidence" value="ECO:0007669"/>
    <property type="project" value="TreeGrafter"/>
</dbReference>
<keyword evidence="3" id="KW-1185">Reference proteome</keyword>
<dbReference type="PATRIC" id="fig|1423744.4.peg.132"/>
<evidence type="ECO:0000313" key="2">
    <source>
        <dbReference type="EMBL" id="KRN04451.1"/>
    </source>
</evidence>
<dbReference type="GO" id="GO:0000030">
    <property type="term" value="F:mannosyltransferase activity"/>
    <property type="evidence" value="ECO:0007669"/>
    <property type="project" value="TreeGrafter"/>
</dbReference>
<dbReference type="Pfam" id="PF04488">
    <property type="entry name" value="Gly_transf_sug"/>
    <property type="match status" value="1"/>
</dbReference>
<name>A0A0R2DLW7_9LACO</name>
<reference evidence="2 3" key="1">
    <citation type="journal article" date="2015" name="Genome Announc.">
        <title>Expanding the biotechnology potential of lactobacilli through comparative genomics of 213 strains and associated genera.</title>
        <authorList>
            <person name="Sun Z."/>
            <person name="Harris H.M."/>
            <person name="McCann A."/>
            <person name="Guo C."/>
            <person name="Argimon S."/>
            <person name="Zhang W."/>
            <person name="Yang X."/>
            <person name="Jeffery I.B."/>
            <person name="Cooney J.C."/>
            <person name="Kagawa T.F."/>
            <person name="Liu W."/>
            <person name="Song Y."/>
            <person name="Salvetti E."/>
            <person name="Wrobel A."/>
            <person name="Rasinkangas P."/>
            <person name="Parkhill J."/>
            <person name="Rea M.C."/>
            <person name="O'Sullivan O."/>
            <person name="Ritari J."/>
            <person name="Douillard F.P."/>
            <person name="Paul Ross R."/>
            <person name="Yang R."/>
            <person name="Briner A.E."/>
            <person name="Felis G.E."/>
            <person name="de Vos W.M."/>
            <person name="Barrangou R."/>
            <person name="Klaenhammer T.R."/>
            <person name="Caufield P.W."/>
            <person name="Cui Y."/>
            <person name="Zhang H."/>
            <person name="O'Toole P.W."/>
        </authorList>
    </citation>
    <scope>NUCLEOTIDE SEQUENCE [LARGE SCALE GENOMIC DNA]</scope>
    <source>
        <strain evidence="2 3">DSM 23037</strain>
    </source>
</reference>
<dbReference type="OrthoDB" id="9802987at2"/>
<dbReference type="SUPFAM" id="SSF53448">
    <property type="entry name" value="Nucleotide-diphospho-sugar transferases"/>
    <property type="match status" value="1"/>
</dbReference>
<dbReference type="AlphaFoldDB" id="A0A0R2DLW7"/>
<dbReference type="Gene3D" id="3.90.550.20">
    <property type="match status" value="1"/>
</dbReference>
<protein>
    <submittedName>
        <fullName evidence="2">Glycosyltransferase</fullName>
    </submittedName>
</protein>
<comment type="caution">
    <text evidence="2">The sequence shown here is derived from an EMBL/GenBank/DDBJ whole genome shotgun (WGS) entry which is preliminary data.</text>
</comment>
<dbReference type="GO" id="GO:0016020">
    <property type="term" value="C:membrane"/>
    <property type="evidence" value="ECO:0007669"/>
    <property type="project" value="GOC"/>
</dbReference>
<dbReference type="InterPro" id="IPR007577">
    <property type="entry name" value="GlycoTrfase_DXD_sugar-bd_CS"/>
</dbReference>
<proteinExistence type="predicted"/>
<dbReference type="STRING" id="1423744.FC86_GL000128"/>
<dbReference type="PANTHER" id="PTHR32385">
    <property type="entry name" value="MANNOSYL PHOSPHORYLINOSITOL CERAMIDE SYNTHASE"/>
    <property type="match status" value="1"/>
</dbReference>
<dbReference type="InterPro" id="IPR029044">
    <property type="entry name" value="Nucleotide-diphossugar_trans"/>
</dbReference>
<dbReference type="InterPro" id="IPR051706">
    <property type="entry name" value="Glycosyltransferase_domain"/>
</dbReference>
<dbReference type="RefSeq" id="WP_056974316.1">
    <property type="nucleotide sequence ID" value="NZ_AYZL01000010.1"/>
</dbReference>
<organism evidence="2 3">
    <name type="scientific">Holzapfeliella floricola DSM 23037 = JCM 16512</name>
    <dbReference type="NCBI Taxonomy" id="1423744"/>
    <lineage>
        <taxon>Bacteria</taxon>
        <taxon>Bacillati</taxon>
        <taxon>Bacillota</taxon>
        <taxon>Bacilli</taxon>
        <taxon>Lactobacillales</taxon>
        <taxon>Lactobacillaceae</taxon>
        <taxon>Holzapfeliella</taxon>
    </lineage>
</organism>